<keyword evidence="4" id="KW-1185">Reference proteome</keyword>
<feature type="transmembrane region" description="Helical" evidence="1">
    <location>
        <begin position="54"/>
        <end position="74"/>
    </location>
</feature>
<dbReference type="Pfam" id="PF14317">
    <property type="entry name" value="YcxB"/>
    <property type="match status" value="1"/>
</dbReference>
<dbReference type="RefSeq" id="WP_268006221.1">
    <property type="nucleotide sequence ID" value="NZ_BSUT01000001.1"/>
</dbReference>
<keyword evidence="1" id="KW-1133">Transmembrane helix</keyword>
<sequence length="158" mass="18517">MKIHISVTERDVRDYINSRMKRTRPLRNRLIRGLVIFFVIITAIFWIVDNSVFVVVGCDLFIACAVAFAWFRYLKRISQNSNFKRLTAFELTPDYISFTANDVTSKADWSSVQSIMDTDKFVIFVLPNQQEIPIPKHSFKGEEQYTEFMDLTKFKLGK</sequence>
<keyword evidence="1" id="KW-0812">Transmembrane</keyword>
<evidence type="ECO:0000259" key="2">
    <source>
        <dbReference type="Pfam" id="PF14317"/>
    </source>
</evidence>
<evidence type="ECO:0000313" key="4">
    <source>
        <dbReference type="Proteomes" id="UP001164761"/>
    </source>
</evidence>
<name>A0ABY6ZIL7_9BACL</name>
<feature type="transmembrane region" description="Helical" evidence="1">
    <location>
        <begin position="30"/>
        <end position="48"/>
    </location>
</feature>
<organism evidence="3 4">
    <name type="scientific">Alicyclobacillus fastidiosus</name>
    <dbReference type="NCBI Taxonomy" id="392011"/>
    <lineage>
        <taxon>Bacteria</taxon>
        <taxon>Bacillati</taxon>
        <taxon>Bacillota</taxon>
        <taxon>Bacilli</taxon>
        <taxon>Bacillales</taxon>
        <taxon>Alicyclobacillaceae</taxon>
        <taxon>Alicyclobacillus</taxon>
    </lineage>
</organism>
<dbReference type="EMBL" id="CP104067">
    <property type="protein sequence ID" value="WAH42337.1"/>
    <property type="molecule type" value="Genomic_DNA"/>
</dbReference>
<evidence type="ECO:0000256" key="1">
    <source>
        <dbReference type="SAM" id="Phobius"/>
    </source>
</evidence>
<protein>
    <submittedName>
        <fullName evidence="3">YcxB family protein</fullName>
    </submittedName>
</protein>
<reference evidence="3" key="1">
    <citation type="submission" date="2022-08" db="EMBL/GenBank/DDBJ databases">
        <title>Alicyclobacillus fastidiosus DSM 17978, complete genome.</title>
        <authorList>
            <person name="Wang Q."/>
            <person name="Cai R."/>
            <person name="Wang Z."/>
        </authorList>
    </citation>
    <scope>NUCLEOTIDE SEQUENCE</scope>
    <source>
        <strain evidence="3">DSM 17978</strain>
    </source>
</reference>
<accession>A0ABY6ZIL7</accession>
<dbReference type="InterPro" id="IPR025588">
    <property type="entry name" value="YcxB-like_C"/>
</dbReference>
<proteinExistence type="predicted"/>
<dbReference type="Proteomes" id="UP001164761">
    <property type="component" value="Chromosome"/>
</dbReference>
<evidence type="ECO:0000313" key="3">
    <source>
        <dbReference type="EMBL" id="WAH42337.1"/>
    </source>
</evidence>
<keyword evidence="1" id="KW-0472">Membrane</keyword>
<feature type="domain" description="YcxB-like C-terminal" evidence="2">
    <location>
        <begin position="91"/>
        <end position="151"/>
    </location>
</feature>
<gene>
    <name evidence="3" type="ORF">NZD89_02180</name>
</gene>